<evidence type="ECO:0000313" key="2">
    <source>
        <dbReference type="Proteomes" id="UP000823772"/>
    </source>
</evidence>
<evidence type="ECO:0000313" key="1">
    <source>
        <dbReference type="EMBL" id="MBO8481037.1"/>
    </source>
</evidence>
<dbReference type="EMBL" id="JADILY010000011">
    <property type="protein sequence ID" value="MBO8481037.1"/>
    <property type="molecule type" value="Genomic_DNA"/>
</dbReference>
<protein>
    <submittedName>
        <fullName evidence="1">Uncharacterized protein</fullName>
    </submittedName>
</protein>
<reference evidence="1" key="2">
    <citation type="journal article" date="2021" name="PeerJ">
        <title>Extensive microbial diversity within the chicken gut microbiome revealed by metagenomics and culture.</title>
        <authorList>
            <person name="Gilroy R."/>
            <person name="Ravi A."/>
            <person name="Getino M."/>
            <person name="Pursley I."/>
            <person name="Horton D.L."/>
            <person name="Alikhan N.F."/>
            <person name="Baker D."/>
            <person name="Gharbi K."/>
            <person name="Hall N."/>
            <person name="Watson M."/>
            <person name="Adriaenssens E.M."/>
            <person name="Foster-Nyarko E."/>
            <person name="Jarju S."/>
            <person name="Secka A."/>
            <person name="Antonio M."/>
            <person name="Oren A."/>
            <person name="Chaudhuri R.R."/>
            <person name="La Ragione R."/>
            <person name="Hildebrand F."/>
            <person name="Pallen M.J."/>
        </authorList>
    </citation>
    <scope>NUCLEOTIDE SEQUENCE</scope>
    <source>
        <strain evidence="1">B3-2255</strain>
    </source>
</reference>
<comment type="caution">
    <text evidence="1">The sequence shown here is derived from an EMBL/GenBank/DDBJ whole genome shotgun (WGS) entry which is preliminary data.</text>
</comment>
<gene>
    <name evidence="1" type="ORF">IAC87_00625</name>
</gene>
<sequence>MSQKPDKEYSLFAVAVDLFTGMVISELNKERIAQVYFGAGTVINMFKKDSQQERFCVRYVLTF</sequence>
<organism evidence="1 2">
    <name type="scientific">Candidatus Merdivivens faecigallinarum</name>
    <dbReference type="NCBI Taxonomy" id="2840871"/>
    <lineage>
        <taxon>Bacteria</taxon>
        <taxon>Pseudomonadati</taxon>
        <taxon>Bacteroidota</taxon>
        <taxon>Bacteroidia</taxon>
        <taxon>Bacteroidales</taxon>
        <taxon>Muribaculaceae</taxon>
        <taxon>Muribaculaceae incertae sedis</taxon>
        <taxon>Candidatus Merdivivens</taxon>
    </lineage>
</organism>
<proteinExistence type="predicted"/>
<accession>A0A9D9NPH9</accession>
<dbReference type="Proteomes" id="UP000823772">
    <property type="component" value="Unassembled WGS sequence"/>
</dbReference>
<name>A0A9D9NPH9_9BACT</name>
<dbReference type="AlphaFoldDB" id="A0A9D9NPH9"/>
<reference evidence="1" key="1">
    <citation type="submission" date="2020-10" db="EMBL/GenBank/DDBJ databases">
        <authorList>
            <person name="Gilroy R."/>
        </authorList>
    </citation>
    <scope>NUCLEOTIDE SEQUENCE</scope>
    <source>
        <strain evidence="1">B3-2255</strain>
    </source>
</reference>